<keyword evidence="2" id="KW-0378">Hydrolase</keyword>
<keyword evidence="1" id="KW-0472">Membrane</keyword>
<gene>
    <name evidence="2" type="ORF">HQ497_15785</name>
</gene>
<protein>
    <submittedName>
        <fullName evidence="2">Metal-dependent hydrolase</fullName>
    </submittedName>
</protein>
<feature type="transmembrane region" description="Helical" evidence="1">
    <location>
        <begin position="96"/>
        <end position="116"/>
    </location>
</feature>
<dbReference type="EMBL" id="JABMOJ010000589">
    <property type="protein sequence ID" value="NQV66821.1"/>
    <property type="molecule type" value="Genomic_DNA"/>
</dbReference>
<sequence>MDPISQGALGAALAQSGGNRNKIKAATILGCFGGLAPDLDILIFSPADPLLFLEFHRQFTHSLIFIPVGALLVALVMHQLVRRFLPLGDLRFRESYLFCLLGYVTHGLLDACTSYGTQLLWPFTAERFAWNNVSIIDPIFTLPVLGLVIIGVYRKNPWFARGAFIWAICYLSIGVLQRDRAVAAGYELAALRGHEPIRLAAKPGFANLLLWKVVYETQDYFYVDGVRVGFEKKTFPGDRVQKLNLDVHFNWLDQDSQQAKDIERFRWFSNDYLAIDPENPDRIIDVRYSVVPNEVDALWAIDLDRDKSNDAHINWVVLRSADSAQTRRWWQMLTE</sequence>
<dbReference type="Proteomes" id="UP000754644">
    <property type="component" value="Unassembled WGS sequence"/>
</dbReference>
<accession>A0A972W0D7</accession>
<dbReference type="PANTHER" id="PTHR40031:SF1">
    <property type="entry name" value="MEMBRANE-BOUND METAL-DEPENDENT HYDROLASE"/>
    <property type="match status" value="1"/>
</dbReference>
<name>A0A972W0D7_9GAMM</name>
<dbReference type="InterPro" id="IPR053170">
    <property type="entry name" value="Transcription_regulator"/>
</dbReference>
<comment type="caution">
    <text evidence="2">The sequence shown here is derived from an EMBL/GenBank/DDBJ whole genome shotgun (WGS) entry which is preliminary data.</text>
</comment>
<dbReference type="Pfam" id="PF04307">
    <property type="entry name" value="YdjM"/>
    <property type="match status" value="1"/>
</dbReference>
<feature type="transmembrane region" description="Helical" evidence="1">
    <location>
        <begin position="59"/>
        <end position="76"/>
    </location>
</feature>
<evidence type="ECO:0000313" key="2">
    <source>
        <dbReference type="EMBL" id="NQV66821.1"/>
    </source>
</evidence>
<proteinExistence type="predicted"/>
<dbReference type="GO" id="GO:0016787">
    <property type="term" value="F:hydrolase activity"/>
    <property type="evidence" value="ECO:0007669"/>
    <property type="project" value="UniProtKB-KW"/>
</dbReference>
<dbReference type="AlphaFoldDB" id="A0A972W0D7"/>
<feature type="transmembrane region" description="Helical" evidence="1">
    <location>
        <begin position="158"/>
        <end position="176"/>
    </location>
</feature>
<keyword evidence="1" id="KW-1133">Transmembrane helix</keyword>
<feature type="transmembrane region" description="Helical" evidence="1">
    <location>
        <begin position="128"/>
        <end position="151"/>
    </location>
</feature>
<keyword evidence="1" id="KW-0812">Transmembrane</keyword>
<reference evidence="2" key="1">
    <citation type="submission" date="2020-05" db="EMBL/GenBank/DDBJ databases">
        <title>Sulfur intermediates as new biogeochemical hubs in an aquatic model microbial ecosystem.</title>
        <authorList>
            <person name="Vigneron A."/>
        </authorList>
    </citation>
    <scope>NUCLEOTIDE SEQUENCE</scope>
    <source>
        <strain evidence="2">Bin.250</strain>
    </source>
</reference>
<dbReference type="PANTHER" id="PTHR40031">
    <property type="entry name" value="HYPOTHETICAL MEMBRANE SPANNING PROTEIN"/>
    <property type="match status" value="1"/>
</dbReference>
<organism evidence="2 3">
    <name type="scientific">SAR86 cluster bacterium</name>
    <dbReference type="NCBI Taxonomy" id="2030880"/>
    <lineage>
        <taxon>Bacteria</taxon>
        <taxon>Pseudomonadati</taxon>
        <taxon>Pseudomonadota</taxon>
        <taxon>Gammaproteobacteria</taxon>
        <taxon>SAR86 cluster</taxon>
    </lineage>
</organism>
<evidence type="ECO:0000313" key="3">
    <source>
        <dbReference type="Proteomes" id="UP000754644"/>
    </source>
</evidence>
<evidence type="ECO:0000256" key="1">
    <source>
        <dbReference type="SAM" id="Phobius"/>
    </source>
</evidence>
<dbReference type="InterPro" id="IPR007404">
    <property type="entry name" value="YdjM-like"/>
</dbReference>